<dbReference type="InterPro" id="IPR011992">
    <property type="entry name" value="EF-hand-dom_pair"/>
</dbReference>
<keyword evidence="4" id="KW-0732">Signal</keyword>
<keyword evidence="7" id="KW-1185">Reference proteome</keyword>
<evidence type="ECO:0000313" key="7">
    <source>
        <dbReference type="Proteomes" id="UP000007013"/>
    </source>
</evidence>
<dbReference type="InterPro" id="IPR018247">
    <property type="entry name" value="EF_Hand_1_Ca_BS"/>
</dbReference>
<evidence type="ECO:0000256" key="1">
    <source>
        <dbReference type="ARBA" id="ARBA00022723"/>
    </source>
</evidence>
<reference evidence="6 7" key="1">
    <citation type="journal article" date="2011" name="J. Bacteriol.">
        <title>Genome sequence of the verrucomicrobium Opitutus terrae PB90-1, an abundant inhabitant of rice paddy soil ecosystems.</title>
        <authorList>
            <person name="van Passel M.W."/>
            <person name="Kant R."/>
            <person name="Palva A."/>
            <person name="Copeland A."/>
            <person name="Lucas S."/>
            <person name="Lapidus A."/>
            <person name="Glavina del Rio T."/>
            <person name="Pitluck S."/>
            <person name="Goltsman E."/>
            <person name="Clum A."/>
            <person name="Sun H."/>
            <person name="Schmutz J."/>
            <person name="Larimer F.W."/>
            <person name="Land M.L."/>
            <person name="Hauser L."/>
            <person name="Kyrpides N."/>
            <person name="Mikhailova N."/>
            <person name="Richardson P.P."/>
            <person name="Janssen P.H."/>
            <person name="de Vos W.M."/>
            <person name="Smidt H."/>
        </authorList>
    </citation>
    <scope>NUCLEOTIDE SEQUENCE [LARGE SCALE GENOMIC DNA]</scope>
    <source>
        <strain evidence="7">DSM 11246 / JCM 15787 / PB90-1</strain>
    </source>
</reference>
<feature type="compositionally biased region" description="Basic and acidic residues" evidence="3">
    <location>
        <begin position="128"/>
        <end position="143"/>
    </location>
</feature>
<dbReference type="Gene3D" id="1.10.238.10">
    <property type="entry name" value="EF-hand"/>
    <property type="match status" value="3"/>
</dbReference>
<organism evidence="6 7">
    <name type="scientific">Opitutus terrae (strain DSM 11246 / JCM 15787 / PB90-1)</name>
    <dbReference type="NCBI Taxonomy" id="452637"/>
    <lineage>
        <taxon>Bacteria</taxon>
        <taxon>Pseudomonadati</taxon>
        <taxon>Verrucomicrobiota</taxon>
        <taxon>Opitutia</taxon>
        <taxon>Opitutales</taxon>
        <taxon>Opitutaceae</taxon>
        <taxon>Opitutus</taxon>
    </lineage>
</organism>
<dbReference type="KEGG" id="ote:Oter_2148"/>
<evidence type="ECO:0000259" key="5">
    <source>
        <dbReference type="PROSITE" id="PS50222"/>
    </source>
</evidence>
<dbReference type="InterPro" id="IPR002048">
    <property type="entry name" value="EF_hand_dom"/>
</dbReference>
<gene>
    <name evidence="6" type="ordered locus">Oter_2148</name>
</gene>
<dbReference type="PROSITE" id="PS00018">
    <property type="entry name" value="EF_HAND_1"/>
    <property type="match status" value="3"/>
</dbReference>
<dbReference type="AlphaFoldDB" id="B1ZNR1"/>
<dbReference type="STRING" id="452637.Oter_2148"/>
<evidence type="ECO:0000256" key="2">
    <source>
        <dbReference type="ARBA" id="ARBA00022737"/>
    </source>
</evidence>
<feature type="domain" description="EF-hand" evidence="5">
    <location>
        <begin position="22"/>
        <end position="57"/>
    </location>
</feature>
<dbReference type="PANTHER" id="PTHR10827">
    <property type="entry name" value="RETICULOCALBIN"/>
    <property type="match status" value="1"/>
</dbReference>
<dbReference type="HOGENOM" id="CLU_091273_3_1_0"/>
<accession>B1ZNR1</accession>
<dbReference type="Proteomes" id="UP000007013">
    <property type="component" value="Chromosome"/>
</dbReference>
<feature type="compositionally biased region" description="Basic and acidic residues" evidence="3">
    <location>
        <begin position="72"/>
        <end position="87"/>
    </location>
</feature>
<feature type="domain" description="EF-hand" evidence="5">
    <location>
        <begin position="108"/>
        <end position="143"/>
    </location>
</feature>
<feature type="signal peptide" evidence="4">
    <location>
        <begin position="1"/>
        <end position="24"/>
    </location>
</feature>
<sequence length="143" mass="15428">MKSSLHSKVLAGVFSLFALPLAFAGDASQKFAKMDTNGDGQISRSEFLAGANQKFATMDANRDGVITAAELETKKSSTHGDKHRDDMSASSQLKLMDQNADGQVTTAEHNAHVEAVFAKMDTNQDGSLSKDELESGHEMKKKH</sequence>
<proteinExistence type="predicted"/>
<dbReference type="eggNOG" id="COG5126">
    <property type="taxonomic scope" value="Bacteria"/>
</dbReference>
<protein>
    <submittedName>
        <fullName evidence="6">Calcium-binding EF-hand-containing protein</fullName>
    </submittedName>
</protein>
<dbReference type="SUPFAM" id="SSF47473">
    <property type="entry name" value="EF-hand"/>
    <property type="match status" value="1"/>
</dbReference>
<dbReference type="GO" id="GO:0005509">
    <property type="term" value="F:calcium ion binding"/>
    <property type="evidence" value="ECO:0007669"/>
    <property type="project" value="InterPro"/>
</dbReference>
<dbReference type="EMBL" id="CP001032">
    <property type="protein sequence ID" value="ACB75431.1"/>
    <property type="molecule type" value="Genomic_DNA"/>
</dbReference>
<name>B1ZNR1_OPITP</name>
<dbReference type="PROSITE" id="PS50222">
    <property type="entry name" value="EF_HAND_2"/>
    <property type="match status" value="2"/>
</dbReference>
<feature type="region of interest" description="Disordered" evidence="3">
    <location>
        <begin position="72"/>
        <end position="91"/>
    </location>
</feature>
<dbReference type="SMART" id="SM00054">
    <property type="entry name" value="EFh"/>
    <property type="match status" value="3"/>
</dbReference>
<keyword evidence="1" id="KW-0479">Metal-binding</keyword>
<dbReference type="OrthoDB" id="113323at2"/>
<dbReference type="RefSeq" id="WP_012374968.1">
    <property type="nucleotide sequence ID" value="NC_010571.1"/>
</dbReference>
<evidence type="ECO:0000313" key="6">
    <source>
        <dbReference type="EMBL" id="ACB75431.1"/>
    </source>
</evidence>
<feature type="region of interest" description="Disordered" evidence="3">
    <location>
        <begin position="115"/>
        <end position="143"/>
    </location>
</feature>
<evidence type="ECO:0000256" key="3">
    <source>
        <dbReference type="SAM" id="MobiDB-lite"/>
    </source>
</evidence>
<dbReference type="PANTHER" id="PTHR10827:SF98">
    <property type="entry name" value="45 KDA CALCIUM-BINDING PROTEIN"/>
    <property type="match status" value="1"/>
</dbReference>
<feature type="chain" id="PRO_5002772545" evidence="4">
    <location>
        <begin position="25"/>
        <end position="143"/>
    </location>
</feature>
<dbReference type="Pfam" id="PF13202">
    <property type="entry name" value="EF-hand_5"/>
    <property type="match status" value="3"/>
</dbReference>
<keyword evidence="2" id="KW-0677">Repeat</keyword>
<evidence type="ECO:0000256" key="4">
    <source>
        <dbReference type="SAM" id="SignalP"/>
    </source>
</evidence>